<protein>
    <recommendedName>
        <fullName evidence="3">VanZ-like domain-containing protein</fullName>
    </recommendedName>
</protein>
<feature type="transmembrane region" description="Helical" evidence="1">
    <location>
        <begin position="88"/>
        <end position="108"/>
    </location>
</feature>
<name>A0A6J4IVE4_9ACTN</name>
<keyword evidence="1" id="KW-0472">Membrane</keyword>
<accession>A0A6J4IVE4</accession>
<sequence>MTSHLARDRRLSPLGPGGRPFRGWRVVPLLLSLAALAINAAILLSDRAPGLFRRLSARIDAGVSRAAGATGVDVPGGRVRVPRSDFDVHVLIWGVAALLVGLAMWSWFSLAVGSATLFGSSVMVELAQRSYSNSRTVQFEDVVANATGVLAGTCVVAVFALAWNAFSAMRAGLRR</sequence>
<evidence type="ECO:0008006" key="3">
    <source>
        <dbReference type="Google" id="ProtNLM"/>
    </source>
</evidence>
<feature type="transmembrane region" description="Helical" evidence="1">
    <location>
        <begin position="26"/>
        <end position="44"/>
    </location>
</feature>
<organism evidence="2">
    <name type="scientific">uncultured Acidimicrobiales bacterium</name>
    <dbReference type="NCBI Taxonomy" id="310071"/>
    <lineage>
        <taxon>Bacteria</taxon>
        <taxon>Bacillati</taxon>
        <taxon>Actinomycetota</taxon>
        <taxon>Acidimicrobiia</taxon>
        <taxon>Acidimicrobiales</taxon>
        <taxon>environmental samples</taxon>
    </lineage>
</organism>
<reference evidence="2" key="1">
    <citation type="submission" date="2020-02" db="EMBL/GenBank/DDBJ databases">
        <authorList>
            <person name="Meier V. D."/>
        </authorList>
    </citation>
    <scope>NUCLEOTIDE SEQUENCE</scope>
    <source>
        <strain evidence="2">AVDCRST_MAG10</strain>
    </source>
</reference>
<keyword evidence="1" id="KW-0812">Transmembrane</keyword>
<feature type="transmembrane region" description="Helical" evidence="1">
    <location>
        <begin position="142"/>
        <end position="166"/>
    </location>
</feature>
<evidence type="ECO:0000313" key="2">
    <source>
        <dbReference type="EMBL" id="CAA9261331.1"/>
    </source>
</evidence>
<keyword evidence="1" id="KW-1133">Transmembrane helix</keyword>
<proteinExistence type="predicted"/>
<dbReference type="EMBL" id="CADCTB010000171">
    <property type="protein sequence ID" value="CAA9261331.1"/>
    <property type="molecule type" value="Genomic_DNA"/>
</dbReference>
<gene>
    <name evidence="2" type="ORF">AVDCRST_MAG10-2760</name>
</gene>
<evidence type="ECO:0000256" key="1">
    <source>
        <dbReference type="SAM" id="Phobius"/>
    </source>
</evidence>
<dbReference type="AlphaFoldDB" id="A0A6J4IVE4"/>